<dbReference type="InParanoid" id="Q5BEY0"/>
<name>Q5BEY0_EMENI</name>
<dbReference type="OrthoDB" id="4438748at2759"/>
<organism evidence="1 2">
    <name type="scientific">Emericella nidulans (strain FGSC A4 / ATCC 38163 / CBS 112.46 / NRRL 194 / M139)</name>
    <name type="common">Aspergillus nidulans</name>
    <dbReference type="NCBI Taxonomy" id="227321"/>
    <lineage>
        <taxon>Eukaryota</taxon>
        <taxon>Fungi</taxon>
        <taxon>Dikarya</taxon>
        <taxon>Ascomycota</taxon>
        <taxon>Pezizomycotina</taxon>
        <taxon>Eurotiomycetes</taxon>
        <taxon>Eurotiomycetidae</taxon>
        <taxon>Eurotiales</taxon>
        <taxon>Aspergillaceae</taxon>
        <taxon>Aspergillus</taxon>
        <taxon>Aspergillus subgen. Nidulantes</taxon>
    </lineage>
</organism>
<dbReference type="HOGENOM" id="CLU_1562858_0_0_1"/>
<evidence type="ECO:0000313" key="2">
    <source>
        <dbReference type="Proteomes" id="UP000000560"/>
    </source>
</evidence>
<dbReference type="VEuPathDB" id="FungiDB:AN0900"/>
<sequence>MPYDFPPPQPLYPHVPFAADRGSEGPFRRPVHHGYQEFQTRLFLDEYRFPGSQQTYQPPHLEAGIQTPLAHPWEGENAYELEGPPVAQNIQLRGDAPEFVPGWKPSVTEESESKPKEPCWLIPYQCLCLFYLRTVYIKQNLALESIQTQTEAQAPQLRSTVWVLILPSKHH</sequence>
<reference evidence="2" key="2">
    <citation type="journal article" date="2009" name="Fungal Genet. Biol.">
        <title>The 2008 update of the Aspergillus nidulans genome annotation: a community effort.</title>
        <authorList>
            <person name="Wortman J.R."/>
            <person name="Gilsenan J.M."/>
            <person name="Joardar V."/>
            <person name="Deegan J."/>
            <person name="Clutterbuck J."/>
            <person name="Andersen M.R."/>
            <person name="Archer D."/>
            <person name="Bencina M."/>
            <person name="Braus G."/>
            <person name="Coutinho P."/>
            <person name="von Dohren H."/>
            <person name="Doonan J."/>
            <person name="Driessen A.J."/>
            <person name="Durek P."/>
            <person name="Espeso E."/>
            <person name="Fekete E."/>
            <person name="Flipphi M."/>
            <person name="Estrada C.G."/>
            <person name="Geysens S."/>
            <person name="Goldman G."/>
            <person name="de Groot P.W."/>
            <person name="Hansen K."/>
            <person name="Harris S.D."/>
            <person name="Heinekamp T."/>
            <person name="Helmstaedt K."/>
            <person name="Henrissat B."/>
            <person name="Hofmann G."/>
            <person name="Homan T."/>
            <person name="Horio T."/>
            <person name="Horiuchi H."/>
            <person name="James S."/>
            <person name="Jones M."/>
            <person name="Karaffa L."/>
            <person name="Karanyi Z."/>
            <person name="Kato M."/>
            <person name="Keller N."/>
            <person name="Kelly D.E."/>
            <person name="Kiel J.A."/>
            <person name="Kim J.M."/>
            <person name="van der Klei I.J."/>
            <person name="Klis F.M."/>
            <person name="Kovalchuk A."/>
            <person name="Krasevec N."/>
            <person name="Kubicek C.P."/>
            <person name="Liu B."/>
            <person name="Maccabe A."/>
            <person name="Meyer V."/>
            <person name="Mirabito P."/>
            <person name="Miskei M."/>
            <person name="Mos M."/>
            <person name="Mullins J."/>
            <person name="Nelson D.R."/>
            <person name="Nielsen J."/>
            <person name="Oakley B.R."/>
            <person name="Osmani S.A."/>
            <person name="Pakula T."/>
            <person name="Paszewski A."/>
            <person name="Paulsen I."/>
            <person name="Pilsyk S."/>
            <person name="Pocsi I."/>
            <person name="Punt P.J."/>
            <person name="Ram A.F."/>
            <person name="Ren Q."/>
            <person name="Robellet X."/>
            <person name="Robson G."/>
            <person name="Seiboth B."/>
            <person name="van Solingen P."/>
            <person name="Specht T."/>
            <person name="Sun J."/>
            <person name="Taheri-Talesh N."/>
            <person name="Takeshita N."/>
            <person name="Ussery D."/>
            <person name="vanKuyk P.A."/>
            <person name="Visser H."/>
            <person name="van de Vondervoort P.J."/>
            <person name="de Vries R.P."/>
            <person name="Walton J."/>
            <person name="Xiang X."/>
            <person name="Xiong Y."/>
            <person name="Zeng A.P."/>
            <person name="Brandt B.W."/>
            <person name="Cornell M.J."/>
            <person name="van den Hondel C.A."/>
            <person name="Visser J."/>
            <person name="Oliver S.G."/>
            <person name="Turner G."/>
        </authorList>
    </citation>
    <scope>GENOME REANNOTATION</scope>
    <source>
        <strain evidence="2">FGSC A4 / ATCC 38163 / CBS 112.46 / NRRL 194 / M139</strain>
    </source>
</reference>
<dbReference type="RefSeq" id="XP_658504.1">
    <property type="nucleotide sequence ID" value="XM_653412.1"/>
</dbReference>
<accession>C8VUS2</accession>
<dbReference type="Proteomes" id="UP000000560">
    <property type="component" value="Chromosome VIII"/>
</dbReference>
<dbReference type="KEGG" id="ani:ANIA_00900"/>
<keyword evidence="2" id="KW-1185">Reference proteome</keyword>
<accession>Q5BEY0</accession>
<gene>
    <name evidence="1" type="ORF">ANIA_00900</name>
</gene>
<proteinExistence type="predicted"/>
<dbReference type="EMBL" id="BN001308">
    <property type="protein sequence ID" value="CBF88562.1"/>
    <property type="molecule type" value="Genomic_DNA"/>
</dbReference>
<dbReference type="GeneID" id="2876677"/>
<reference evidence="2" key="1">
    <citation type="journal article" date="2005" name="Nature">
        <title>Sequencing of Aspergillus nidulans and comparative analysis with A. fumigatus and A. oryzae.</title>
        <authorList>
            <person name="Galagan J.E."/>
            <person name="Calvo S.E."/>
            <person name="Cuomo C."/>
            <person name="Ma L.J."/>
            <person name="Wortman J.R."/>
            <person name="Batzoglou S."/>
            <person name="Lee S.I."/>
            <person name="Basturkmen M."/>
            <person name="Spevak C.C."/>
            <person name="Clutterbuck J."/>
            <person name="Kapitonov V."/>
            <person name="Jurka J."/>
            <person name="Scazzocchio C."/>
            <person name="Farman M."/>
            <person name="Butler J."/>
            <person name="Purcell S."/>
            <person name="Harris S."/>
            <person name="Braus G.H."/>
            <person name="Draht O."/>
            <person name="Busch S."/>
            <person name="D'Enfert C."/>
            <person name="Bouchier C."/>
            <person name="Goldman G.H."/>
            <person name="Bell-Pedersen D."/>
            <person name="Griffiths-Jones S."/>
            <person name="Doonan J.H."/>
            <person name="Yu J."/>
            <person name="Vienken K."/>
            <person name="Pain A."/>
            <person name="Freitag M."/>
            <person name="Selker E.U."/>
            <person name="Archer D.B."/>
            <person name="Penalva M.A."/>
            <person name="Oakley B.R."/>
            <person name="Momany M."/>
            <person name="Tanaka T."/>
            <person name="Kumagai T."/>
            <person name="Asai K."/>
            <person name="Machida M."/>
            <person name="Nierman W.C."/>
            <person name="Denning D.W."/>
            <person name="Caddick M."/>
            <person name="Hynes M."/>
            <person name="Paoletti M."/>
            <person name="Fischer R."/>
            <person name="Miller B."/>
            <person name="Dyer P."/>
            <person name="Sachs M.S."/>
            <person name="Osmani S.A."/>
            <person name="Birren B.W."/>
        </authorList>
    </citation>
    <scope>NUCLEOTIDE SEQUENCE [LARGE SCALE GENOMIC DNA]</scope>
    <source>
        <strain evidence="2">FGSC A4 / ATCC 38163 / CBS 112.46 / NRRL 194 / M139</strain>
    </source>
</reference>
<dbReference type="AlphaFoldDB" id="Q5BEY0"/>
<protein>
    <submittedName>
        <fullName evidence="1">Uncharacterized protein</fullName>
    </submittedName>
</protein>
<evidence type="ECO:0000313" key="1">
    <source>
        <dbReference type="EMBL" id="CBF88562.1"/>
    </source>
</evidence>